<dbReference type="EMBL" id="JACHJJ010000015">
    <property type="protein sequence ID" value="MBB5965035.1"/>
    <property type="molecule type" value="Genomic_DNA"/>
</dbReference>
<comment type="caution">
    <text evidence="1">The sequence shown here is derived from an EMBL/GenBank/DDBJ whole genome shotgun (WGS) entry which is preliminary data.</text>
</comment>
<evidence type="ECO:0000313" key="1">
    <source>
        <dbReference type="EMBL" id="MBB5965035.1"/>
    </source>
</evidence>
<accession>A0A841DA80</accession>
<dbReference type="AlphaFoldDB" id="A0A841DA80"/>
<dbReference type="RefSeq" id="WP_184944144.1">
    <property type="nucleotide sequence ID" value="NZ_BAAAWZ010000001.1"/>
</dbReference>
<organism evidence="1 2">
    <name type="scientific">Planomonospora venezuelensis</name>
    <dbReference type="NCBI Taxonomy" id="1999"/>
    <lineage>
        <taxon>Bacteria</taxon>
        <taxon>Bacillati</taxon>
        <taxon>Actinomycetota</taxon>
        <taxon>Actinomycetes</taxon>
        <taxon>Streptosporangiales</taxon>
        <taxon>Streptosporangiaceae</taxon>
        <taxon>Planomonospora</taxon>
    </lineage>
</organism>
<proteinExistence type="predicted"/>
<reference evidence="1 2" key="1">
    <citation type="submission" date="2020-08" db="EMBL/GenBank/DDBJ databases">
        <title>Genomic Encyclopedia of Type Strains, Phase III (KMG-III): the genomes of soil and plant-associated and newly described type strains.</title>
        <authorList>
            <person name="Whitman W."/>
        </authorList>
    </citation>
    <scope>NUCLEOTIDE SEQUENCE [LARGE SCALE GENOMIC DNA]</scope>
    <source>
        <strain evidence="1 2">CECT 3303</strain>
    </source>
</reference>
<keyword evidence="2" id="KW-1185">Reference proteome</keyword>
<dbReference type="Proteomes" id="UP000562352">
    <property type="component" value="Unassembled WGS sequence"/>
</dbReference>
<gene>
    <name evidence="1" type="ORF">FHS22_004321</name>
</gene>
<name>A0A841DA80_PLAVE</name>
<protein>
    <submittedName>
        <fullName evidence="1">Uncharacterized protein</fullName>
    </submittedName>
</protein>
<sequence length="82" mass="9104">MAIDGLGIHWTPFRPSGAVLRVKANLGQDYEFCAMGGLWLVLRHRDGRTMEAGRGGLNTARAVWDEIILADIRGHLPSHPRK</sequence>
<evidence type="ECO:0000313" key="2">
    <source>
        <dbReference type="Proteomes" id="UP000562352"/>
    </source>
</evidence>